<organism evidence="4 5">
    <name type="scientific">Rotaria sordida</name>
    <dbReference type="NCBI Taxonomy" id="392033"/>
    <lineage>
        <taxon>Eukaryota</taxon>
        <taxon>Metazoa</taxon>
        <taxon>Spiralia</taxon>
        <taxon>Gnathifera</taxon>
        <taxon>Rotifera</taxon>
        <taxon>Eurotatoria</taxon>
        <taxon>Bdelloidea</taxon>
        <taxon>Philodinida</taxon>
        <taxon>Philodinidae</taxon>
        <taxon>Rotaria</taxon>
    </lineage>
</organism>
<dbReference type="AlphaFoldDB" id="A0A819E853"/>
<dbReference type="PANTHER" id="PTHR46333">
    <property type="entry name" value="CYTOKINESIS PROTEIN 3"/>
    <property type="match status" value="1"/>
</dbReference>
<dbReference type="PANTHER" id="PTHR46333:SF2">
    <property type="entry name" value="CYTOKINESIS PROTEIN 3"/>
    <property type="match status" value="1"/>
</dbReference>
<dbReference type="Pfam" id="PF23265">
    <property type="entry name" value="Ig-like_KY"/>
    <property type="match status" value="3"/>
</dbReference>
<proteinExistence type="predicted"/>
<dbReference type="InterPro" id="IPR056564">
    <property type="entry name" value="Ig-like_KY"/>
</dbReference>
<evidence type="ECO:0000259" key="2">
    <source>
        <dbReference type="SMART" id="SM00460"/>
    </source>
</evidence>
<dbReference type="SMART" id="SM00460">
    <property type="entry name" value="TGc"/>
    <property type="match status" value="1"/>
</dbReference>
<dbReference type="Proteomes" id="UP000663836">
    <property type="component" value="Unassembled WGS sequence"/>
</dbReference>
<evidence type="ECO:0000313" key="3">
    <source>
        <dbReference type="EMBL" id="CAF1318869.1"/>
    </source>
</evidence>
<evidence type="ECO:0000313" key="4">
    <source>
        <dbReference type="EMBL" id="CAF3846107.1"/>
    </source>
</evidence>
<protein>
    <recommendedName>
        <fullName evidence="2">Transglutaminase-like domain-containing protein</fullName>
    </recommendedName>
</protein>
<dbReference type="InterPro" id="IPR052557">
    <property type="entry name" value="CAP/Cytokinesis_protein"/>
</dbReference>
<evidence type="ECO:0000313" key="5">
    <source>
        <dbReference type="Proteomes" id="UP000663836"/>
    </source>
</evidence>
<dbReference type="InterPro" id="IPR038765">
    <property type="entry name" value="Papain-like_cys_pep_sf"/>
</dbReference>
<dbReference type="EMBL" id="CAJOBD010001984">
    <property type="protein sequence ID" value="CAF3846107.1"/>
    <property type="molecule type" value="Genomic_DNA"/>
</dbReference>
<dbReference type="EMBL" id="CAJNOT010002475">
    <property type="protein sequence ID" value="CAF1318869.1"/>
    <property type="molecule type" value="Genomic_DNA"/>
</dbReference>
<dbReference type="Gene3D" id="3.10.620.30">
    <property type="match status" value="1"/>
</dbReference>
<feature type="domain" description="Transglutaminase-like" evidence="2">
    <location>
        <begin position="179"/>
        <end position="247"/>
    </location>
</feature>
<dbReference type="Pfam" id="PF01841">
    <property type="entry name" value="Transglut_core"/>
    <property type="match status" value="1"/>
</dbReference>
<comment type="caution">
    <text evidence="4">The sequence shown here is derived from an EMBL/GenBank/DDBJ whole genome shotgun (WGS) entry which is preliminary data.</text>
</comment>
<reference evidence="4" key="1">
    <citation type="submission" date="2021-02" db="EMBL/GenBank/DDBJ databases">
        <authorList>
            <person name="Nowell W R."/>
        </authorList>
    </citation>
    <scope>NUCLEOTIDE SEQUENCE</scope>
</reference>
<dbReference type="InterPro" id="IPR002931">
    <property type="entry name" value="Transglutaminase-like"/>
</dbReference>
<accession>A0A819E853</accession>
<sequence>MGCQRSRVAPVKEPIPVKHPVPDAIPQPTTPSITNPNDSEQKKKKKKRTNSLTNEHIQNVDDNQQLVNSLVNTQKNPIIDTVANDNDFVEIEVADPQAFNNSFIQQRQQAINNQSYRLTIQSWRPNSLEQLVNAVKSLSENKSLVDCHWIMFYWIAYNIEYDTVSYFSKNYKDQTAEGVFRTKKGVCAGYANIYKYLCDQLNIPCEKISGYSKGYGFDEREGAPDETDHAWNAVEIDHHWYLVESTWGAGHLTEQKTFQHKLDSYYFFARPNEMIYHHLPENDKWQLLRKSINMKQYLQMPKIHPIYFQLNLDLISPRNQAYVDLLPDKSYALVLIRVPSDVRLIANLKLHKQNIEGGHRVVFDNKKQMYCCYFAPNTIGKHEITIYGKRGDTEGEYSGALELTLNVNEIPKNPISFPETWQIFFDLNLNVISPENTHLLKVYNGQTHTEVQIQTPNTVELLGRLVNIHGEKIQGGHEVFYDRHKNLWRCKFAPNCNGIFDAEILAKKKTDTGHYTSALKFKVEAKNIPTPPLSYPKAWQIFFDLNLNVISPKNTHLIKVHNGQTHTEVQIQTPNTVELLGRLVDIHGEKIQGGHEVFYDRHKNLWRCKFAPNHDGMFDAEILAKKKTDTGHYTSAVTFKIEAKNIPTPPLSYPKASQIFFDLNLNVISPKNTYLIKVHNGQTHAEILIQTPNTVELLGRLVNIHGEKIQDGHETFYDRHKNLWRCKFAPNHDGMFDAEILAKKKTDTGLYASAVTFKIEAKNIPTPPLSYPQASQIFFDLNLNIISPKNTHLLKVYNGQTHTEVQIQTPNTVELLGRLVNIHGEKIQGGHETFYDRHKNFWRCKFAPNCNGIFDAEILAKKKTDTGHYTYAVTFKIEAKNIPTPPLSYPQTWPLFYELDLKIETPRHRSTAVWPENASFSEIRMSAPNDVEFSCGIEFNGNKEESCTLAQFDNNKQQWQFLFAPQRTGLHKLIVYARRLSDFQTSYGAVAEFDLNVTKLRKPIKFPLTYAKFPTYKCRIYEPLHGVLKKDAVVPIHCVIPGATAVDLQVDSNWIKTNGYEDPILKTEITVGSKDVTIYAKYGQNTSYDGLVRYSVE</sequence>
<feature type="region of interest" description="Disordered" evidence="1">
    <location>
        <begin position="1"/>
        <end position="54"/>
    </location>
</feature>
<name>A0A819E853_9BILA</name>
<evidence type="ECO:0000256" key="1">
    <source>
        <dbReference type="SAM" id="MobiDB-lite"/>
    </source>
</evidence>
<dbReference type="GO" id="GO:0005737">
    <property type="term" value="C:cytoplasm"/>
    <property type="evidence" value="ECO:0007669"/>
    <property type="project" value="TreeGrafter"/>
</dbReference>
<dbReference type="SUPFAM" id="SSF54001">
    <property type="entry name" value="Cysteine proteinases"/>
    <property type="match status" value="1"/>
</dbReference>
<feature type="compositionally biased region" description="Pro residues" evidence="1">
    <location>
        <begin position="17"/>
        <end position="29"/>
    </location>
</feature>
<gene>
    <name evidence="4" type="ORF">JBS370_LOCUS17959</name>
    <name evidence="3" type="ORF">ZHD862_LOCUS28900</name>
</gene>
<dbReference type="Proteomes" id="UP000663864">
    <property type="component" value="Unassembled WGS sequence"/>
</dbReference>